<dbReference type="Pfam" id="PF05641">
    <property type="entry name" value="Agenet"/>
    <property type="match status" value="1"/>
</dbReference>
<dbReference type="InterPro" id="IPR001965">
    <property type="entry name" value="Znf_PHD"/>
</dbReference>
<dbReference type="GO" id="GO:0003714">
    <property type="term" value="F:transcription corepressor activity"/>
    <property type="evidence" value="ECO:0007669"/>
    <property type="project" value="InterPro"/>
</dbReference>
<evidence type="ECO:0000313" key="11">
    <source>
        <dbReference type="Proteomes" id="UP000886885"/>
    </source>
</evidence>
<name>A0A8X8ACQ2_POPTO</name>
<feature type="region of interest" description="Disordered" evidence="7">
    <location>
        <begin position="532"/>
        <end position="579"/>
    </location>
</feature>
<dbReference type="InterPro" id="IPR042163">
    <property type="entry name" value="PHF12"/>
</dbReference>
<dbReference type="InterPro" id="IPR019787">
    <property type="entry name" value="Znf_PHD-finger"/>
</dbReference>
<dbReference type="Pfam" id="PF00628">
    <property type="entry name" value="PHD"/>
    <property type="match status" value="2"/>
</dbReference>
<feature type="domain" description="N-acetyltransferase" evidence="9">
    <location>
        <begin position="835"/>
        <end position="985"/>
    </location>
</feature>
<dbReference type="InterPro" id="IPR032308">
    <property type="entry name" value="TDBD"/>
</dbReference>
<feature type="region of interest" description="Disordered" evidence="7">
    <location>
        <begin position="467"/>
        <end position="501"/>
    </location>
</feature>
<evidence type="ECO:0000256" key="2">
    <source>
        <dbReference type="ARBA" id="ARBA00022723"/>
    </source>
</evidence>
<feature type="compositionally biased region" description="Basic and acidic residues" evidence="7">
    <location>
        <begin position="552"/>
        <end position="565"/>
    </location>
</feature>
<feature type="compositionally biased region" description="Basic and acidic residues" evidence="7">
    <location>
        <begin position="467"/>
        <end position="481"/>
    </location>
</feature>
<dbReference type="CDD" id="cd20405">
    <property type="entry name" value="Tudor_Agenet_AtDUF_rpt1_3"/>
    <property type="match status" value="1"/>
</dbReference>
<dbReference type="InterPro" id="IPR014002">
    <property type="entry name" value="Agenet_dom_plant"/>
</dbReference>
<dbReference type="Pfam" id="PF22970">
    <property type="entry name" value="DUF7028"/>
    <property type="match status" value="1"/>
</dbReference>
<dbReference type="InterPro" id="IPR054292">
    <property type="entry name" value="DUF7028"/>
</dbReference>
<keyword evidence="5" id="KW-0539">Nucleus</keyword>
<accession>A0A8X8ACQ2</accession>
<evidence type="ECO:0000259" key="9">
    <source>
        <dbReference type="PROSITE" id="PS51186"/>
    </source>
</evidence>
<evidence type="ECO:0000256" key="5">
    <source>
        <dbReference type="ARBA" id="ARBA00023242"/>
    </source>
</evidence>
<dbReference type="InterPro" id="IPR056511">
    <property type="entry name" value="IDM1_C"/>
</dbReference>
<dbReference type="GO" id="GO:0016747">
    <property type="term" value="F:acyltransferase activity, transferring groups other than amino-acyl groups"/>
    <property type="evidence" value="ECO:0007669"/>
    <property type="project" value="InterPro"/>
</dbReference>
<dbReference type="PROSITE" id="PS50016">
    <property type="entry name" value="ZF_PHD_2"/>
    <property type="match status" value="1"/>
</dbReference>
<dbReference type="PANTHER" id="PTHR46309">
    <property type="entry name" value="PHD FINGER PROTEIN 12"/>
    <property type="match status" value="1"/>
</dbReference>
<keyword evidence="4" id="KW-0862">Zinc</keyword>
<dbReference type="OrthoDB" id="1903104at2759"/>
<proteinExistence type="predicted"/>
<gene>
    <name evidence="10" type="ORF">POTOM_010145</name>
</gene>
<feature type="compositionally biased region" description="Polar residues" evidence="7">
    <location>
        <begin position="569"/>
        <end position="579"/>
    </location>
</feature>
<dbReference type="PROSITE" id="PS51186">
    <property type="entry name" value="GNAT"/>
    <property type="match status" value="1"/>
</dbReference>
<dbReference type="InterPro" id="IPR000182">
    <property type="entry name" value="GNAT_dom"/>
</dbReference>
<evidence type="ECO:0000256" key="6">
    <source>
        <dbReference type="PROSITE-ProRule" id="PRU00146"/>
    </source>
</evidence>
<evidence type="ECO:0000256" key="1">
    <source>
        <dbReference type="ARBA" id="ARBA00004123"/>
    </source>
</evidence>
<dbReference type="GO" id="GO:0006357">
    <property type="term" value="P:regulation of transcription by RNA polymerase II"/>
    <property type="evidence" value="ECO:0007669"/>
    <property type="project" value="TreeGrafter"/>
</dbReference>
<keyword evidence="3 6" id="KW-0863">Zinc-finger</keyword>
<dbReference type="SMART" id="SM00249">
    <property type="entry name" value="PHD"/>
    <property type="match status" value="2"/>
</dbReference>
<comment type="caution">
    <text evidence="10">The sequence shown here is derived from an EMBL/GenBank/DDBJ whole genome shotgun (WGS) entry which is preliminary data.</text>
</comment>
<protein>
    <recommendedName>
        <fullName evidence="12">PHD finger transcription factor</fullName>
    </recommendedName>
</protein>
<dbReference type="Pfam" id="PF23209">
    <property type="entry name" value="IDM1_C"/>
    <property type="match status" value="1"/>
</dbReference>
<dbReference type="InterPro" id="IPR008395">
    <property type="entry name" value="Agenet-like_dom"/>
</dbReference>
<dbReference type="AlphaFoldDB" id="A0A8X8ACQ2"/>
<dbReference type="GO" id="GO:0008270">
    <property type="term" value="F:zinc ion binding"/>
    <property type="evidence" value="ECO:0007669"/>
    <property type="project" value="UniProtKB-KW"/>
</dbReference>
<feature type="compositionally biased region" description="Polar residues" evidence="7">
    <location>
        <begin position="536"/>
        <end position="545"/>
    </location>
</feature>
<dbReference type="PANTHER" id="PTHR46309:SF12">
    <property type="entry name" value="GB|AAC80581.1"/>
    <property type="match status" value="1"/>
</dbReference>
<evidence type="ECO:0000256" key="4">
    <source>
        <dbReference type="ARBA" id="ARBA00022833"/>
    </source>
</evidence>
<dbReference type="GO" id="GO:0005634">
    <property type="term" value="C:nucleus"/>
    <property type="evidence" value="ECO:0007669"/>
    <property type="project" value="UniProtKB-SubCell"/>
</dbReference>
<dbReference type="Pfam" id="PF16135">
    <property type="entry name" value="TDBD"/>
    <property type="match status" value="1"/>
</dbReference>
<keyword evidence="2" id="KW-0479">Metal-binding</keyword>
<dbReference type="SMART" id="SM00743">
    <property type="entry name" value="Agenet"/>
    <property type="match status" value="2"/>
</dbReference>
<evidence type="ECO:0000256" key="3">
    <source>
        <dbReference type="ARBA" id="ARBA00022771"/>
    </source>
</evidence>
<evidence type="ECO:0000259" key="8">
    <source>
        <dbReference type="PROSITE" id="PS50016"/>
    </source>
</evidence>
<evidence type="ECO:0008006" key="12">
    <source>
        <dbReference type="Google" id="ProtNLM"/>
    </source>
</evidence>
<sequence>MRESEPLLVFSTKWEAAPVSNRDTEKEKFCIRPGNGFKSKTKSTRISDKSGKQRGFKYSLRSLHPLCKFSHPQTMAVFMEFRVTMQFRANQKVEIRTKESGCHGSWMRATVIDSSKQSYHVQYDNLLQLEDGAEKLVEVVTLTPTNTVSSTRLRPLPPMVSFGVFDLSYGLCVDVYDKGSWLEGVIFDHEDGSNERIVLLLESGGERKIKIESLRIGQEWDVFSGAWKLKGTWPLTGLFEGCEKDQSVLYGTRMIVDSIPRENPLIDHEGGGMVMNAVDSDDVVLATSDKDSCNRVDMVTDCKRMDVVDSDGVFKDDSQVVITSKNPATGDYMSIGDSNGEGLWGANGKRLGKRGRKSAQKGFRWVPAGPDLLPAAEFCPGAITRYASHGNQRPPEPLSIDVRKHLAYVGWKIECKKYCSAYKFRYTSPDGSKTYFSLRLLCLDMRDPTIENSSLISQDLINDVKKSSGIDYPRKSKRMDEFSQFPSRADSQGRNDDVGLLGDSELRHQQDQNASLPRPRREKTIGTLKKLRDYQKSNQEQNASPLKQRRGKVIETLEKTRDGQKRQSSRTAMQEVTPRSSKCKPRCALSWMIDNNLVSLGEKVSYRGSKGPGELTRGRITREGIECNCCQKIFTLTGFESHAGSTNHRPAANIILEDGRSLLDCQRKKKPRIKMQRVTREAKWKGRQNQHQGEIDYICSVCHDGGDLIVCDHCPSTFHKNCVGLEDIPEGEWFCPPCCCGICGENKFKYNVQEPKDSRLLSCDQCERKYHIGCLRNKGILKLKRKDPKDSWFCSNKCEDIFIGLQTLLGKSVVVGPDNLTWTLWKFMESDSCNVEAPTGKHSKLDLAVEVIHECFEPATETYTGRDIAEDVIFSRECNLNRLNFRGFYTVLLERNDELIAVANVRVFGDKVAEIPLVGTRFLFRRLGMCKILMDELETQLMNLGVERLMLPAVPSVLDTWINGFGFSKLTDAEKMQYLDRTFLDFPGTIKCQKVLLYTPSE</sequence>
<keyword evidence="11" id="KW-1185">Reference proteome</keyword>
<dbReference type="Proteomes" id="UP000886885">
    <property type="component" value="Chromosome 2D"/>
</dbReference>
<dbReference type="EMBL" id="JAAWWB010000004">
    <property type="protein sequence ID" value="KAG6784451.1"/>
    <property type="molecule type" value="Genomic_DNA"/>
</dbReference>
<evidence type="ECO:0000256" key="7">
    <source>
        <dbReference type="SAM" id="MobiDB-lite"/>
    </source>
</evidence>
<reference evidence="10" key="1">
    <citation type="journal article" date="2020" name="bioRxiv">
        <title>Hybrid origin of Populus tomentosa Carr. identified through genome sequencing and phylogenomic analysis.</title>
        <authorList>
            <person name="An X."/>
            <person name="Gao K."/>
            <person name="Chen Z."/>
            <person name="Li J."/>
            <person name="Yang X."/>
            <person name="Yang X."/>
            <person name="Zhou J."/>
            <person name="Guo T."/>
            <person name="Zhao T."/>
            <person name="Huang S."/>
            <person name="Miao D."/>
            <person name="Khan W.U."/>
            <person name="Rao P."/>
            <person name="Ye M."/>
            <person name="Lei B."/>
            <person name="Liao W."/>
            <person name="Wang J."/>
            <person name="Ji L."/>
            <person name="Li Y."/>
            <person name="Guo B."/>
            <person name="Mustafa N.S."/>
            <person name="Li S."/>
            <person name="Yun Q."/>
            <person name="Keller S.R."/>
            <person name="Mao J."/>
            <person name="Zhang R."/>
            <person name="Strauss S.H."/>
        </authorList>
    </citation>
    <scope>NUCLEOTIDE SEQUENCE</scope>
    <source>
        <strain evidence="10">GM15</strain>
        <tissue evidence="10">Leaf</tissue>
    </source>
</reference>
<dbReference type="CDD" id="cd04301">
    <property type="entry name" value="NAT_SF"/>
    <property type="match status" value="1"/>
</dbReference>
<feature type="domain" description="PHD-type" evidence="8">
    <location>
        <begin position="696"/>
        <end position="741"/>
    </location>
</feature>
<organism evidence="10 11">
    <name type="scientific">Populus tomentosa</name>
    <name type="common">Chinese white poplar</name>
    <dbReference type="NCBI Taxonomy" id="118781"/>
    <lineage>
        <taxon>Eukaryota</taxon>
        <taxon>Viridiplantae</taxon>
        <taxon>Streptophyta</taxon>
        <taxon>Embryophyta</taxon>
        <taxon>Tracheophyta</taxon>
        <taxon>Spermatophyta</taxon>
        <taxon>Magnoliopsida</taxon>
        <taxon>eudicotyledons</taxon>
        <taxon>Gunneridae</taxon>
        <taxon>Pentapetalae</taxon>
        <taxon>rosids</taxon>
        <taxon>fabids</taxon>
        <taxon>Malpighiales</taxon>
        <taxon>Salicaceae</taxon>
        <taxon>Saliceae</taxon>
        <taxon>Populus</taxon>
    </lineage>
</organism>
<comment type="subcellular location">
    <subcellularLocation>
        <location evidence="1">Nucleus</location>
    </subcellularLocation>
</comment>
<evidence type="ECO:0000313" key="10">
    <source>
        <dbReference type="EMBL" id="KAG6784451.1"/>
    </source>
</evidence>